<evidence type="ECO:0000313" key="2">
    <source>
        <dbReference type="Proteomes" id="UP001221757"/>
    </source>
</evidence>
<sequence length="126" mass="14442">MAENKSLQRAEALWFSSEVVILQADTRIFCVFAAILKAQSSVFADMFTFSQPGLLQFVHPKDLVDRIRGRVGRPWRNRMEGVSDRRSRHSICQEWSTFSWSRRMGIRIVRTGRNAIACVLNLPISG</sequence>
<keyword evidence="2" id="KW-1185">Reference proteome</keyword>
<evidence type="ECO:0000313" key="1">
    <source>
        <dbReference type="EMBL" id="KAJ7694555.1"/>
    </source>
</evidence>
<gene>
    <name evidence="1" type="ORF">B0H17DRAFT_1057118</name>
</gene>
<protein>
    <submittedName>
        <fullName evidence="1">Uncharacterized protein</fullName>
    </submittedName>
</protein>
<reference evidence="1" key="1">
    <citation type="submission" date="2023-03" db="EMBL/GenBank/DDBJ databases">
        <title>Massive genome expansion in bonnet fungi (Mycena s.s.) driven by repeated elements and novel gene families across ecological guilds.</title>
        <authorList>
            <consortium name="Lawrence Berkeley National Laboratory"/>
            <person name="Harder C.B."/>
            <person name="Miyauchi S."/>
            <person name="Viragh M."/>
            <person name="Kuo A."/>
            <person name="Thoen E."/>
            <person name="Andreopoulos B."/>
            <person name="Lu D."/>
            <person name="Skrede I."/>
            <person name="Drula E."/>
            <person name="Henrissat B."/>
            <person name="Morin E."/>
            <person name="Kohler A."/>
            <person name="Barry K."/>
            <person name="LaButti K."/>
            <person name="Morin E."/>
            <person name="Salamov A."/>
            <person name="Lipzen A."/>
            <person name="Mereny Z."/>
            <person name="Hegedus B."/>
            <person name="Baldrian P."/>
            <person name="Stursova M."/>
            <person name="Weitz H."/>
            <person name="Taylor A."/>
            <person name="Grigoriev I.V."/>
            <person name="Nagy L.G."/>
            <person name="Martin F."/>
            <person name="Kauserud H."/>
        </authorList>
    </citation>
    <scope>NUCLEOTIDE SEQUENCE</scope>
    <source>
        <strain evidence="1">CBHHK067</strain>
    </source>
</reference>
<accession>A0AAD7DM40</accession>
<name>A0AAD7DM40_MYCRO</name>
<dbReference type="AlphaFoldDB" id="A0AAD7DM40"/>
<comment type="caution">
    <text evidence="1">The sequence shown here is derived from an EMBL/GenBank/DDBJ whole genome shotgun (WGS) entry which is preliminary data.</text>
</comment>
<organism evidence="1 2">
    <name type="scientific">Mycena rosella</name>
    <name type="common">Pink bonnet</name>
    <name type="synonym">Agaricus rosellus</name>
    <dbReference type="NCBI Taxonomy" id="1033263"/>
    <lineage>
        <taxon>Eukaryota</taxon>
        <taxon>Fungi</taxon>
        <taxon>Dikarya</taxon>
        <taxon>Basidiomycota</taxon>
        <taxon>Agaricomycotina</taxon>
        <taxon>Agaricomycetes</taxon>
        <taxon>Agaricomycetidae</taxon>
        <taxon>Agaricales</taxon>
        <taxon>Marasmiineae</taxon>
        <taxon>Mycenaceae</taxon>
        <taxon>Mycena</taxon>
    </lineage>
</organism>
<dbReference type="EMBL" id="JARKIE010000041">
    <property type="protein sequence ID" value="KAJ7694555.1"/>
    <property type="molecule type" value="Genomic_DNA"/>
</dbReference>
<dbReference type="Proteomes" id="UP001221757">
    <property type="component" value="Unassembled WGS sequence"/>
</dbReference>
<proteinExistence type="predicted"/>